<evidence type="ECO:0000256" key="1">
    <source>
        <dbReference type="SAM" id="Phobius"/>
    </source>
</evidence>
<feature type="transmembrane region" description="Helical" evidence="1">
    <location>
        <begin position="46"/>
        <end position="68"/>
    </location>
</feature>
<protein>
    <submittedName>
        <fullName evidence="2">Unannotated protein</fullName>
    </submittedName>
</protein>
<sequence>MIDDELDPHIGAALRDVAPAPDSVRDQHIATALGELAVPAKRPRSVWLGAAAAIVVLLVGGNALYAALSPSRTSPAEIAMPESTASKVSPVKGSACGADLNEYTIVGTYTASASVQEVWSSAQDLIVVNQASCALLGTFTHPAIFTSANGCVGFALGAGNQAVGTYSVAGAELMLVATPTELQIHGGSCEVIASYPLPAQP</sequence>
<organism evidence="2">
    <name type="scientific">freshwater metagenome</name>
    <dbReference type="NCBI Taxonomy" id="449393"/>
    <lineage>
        <taxon>unclassified sequences</taxon>
        <taxon>metagenomes</taxon>
        <taxon>ecological metagenomes</taxon>
    </lineage>
</organism>
<keyword evidence="1" id="KW-1133">Transmembrane helix</keyword>
<reference evidence="2" key="1">
    <citation type="submission" date="2020-05" db="EMBL/GenBank/DDBJ databases">
        <authorList>
            <person name="Chiriac C."/>
            <person name="Salcher M."/>
            <person name="Ghai R."/>
            <person name="Kavagutti S V."/>
        </authorList>
    </citation>
    <scope>NUCLEOTIDE SEQUENCE</scope>
</reference>
<keyword evidence="1" id="KW-0812">Transmembrane</keyword>
<dbReference type="EMBL" id="CAETWZ010000059">
    <property type="protein sequence ID" value="CAB4367932.1"/>
    <property type="molecule type" value="Genomic_DNA"/>
</dbReference>
<dbReference type="AlphaFoldDB" id="A0A6J6AGM8"/>
<gene>
    <name evidence="2" type="ORF">UFOPK4179_00726</name>
</gene>
<name>A0A6J6AGM8_9ZZZZ</name>
<accession>A0A6J6AGM8</accession>
<keyword evidence="1" id="KW-0472">Membrane</keyword>
<evidence type="ECO:0000313" key="2">
    <source>
        <dbReference type="EMBL" id="CAB4367932.1"/>
    </source>
</evidence>
<proteinExistence type="predicted"/>